<organism evidence="3 4">
    <name type="scientific">Austropuccinia psidii MF-1</name>
    <dbReference type="NCBI Taxonomy" id="1389203"/>
    <lineage>
        <taxon>Eukaryota</taxon>
        <taxon>Fungi</taxon>
        <taxon>Dikarya</taxon>
        <taxon>Basidiomycota</taxon>
        <taxon>Pucciniomycotina</taxon>
        <taxon>Pucciniomycetes</taxon>
        <taxon>Pucciniales</taxon>
        <taxon>Sphaerophragmiaceae</taxon>
        <taxon>Austropuccinia</taxon>
    </lineage>
</organism>
<name>A0A9Q3J4Z9_9BASI</name>
<dbReference type="SUPFAM" id="SSF53098">
    <property type="entry name" value="Ribonuclease H-like"/>
    <property type="match status" value="1"/>
</dbReference>
<dbReference type="InterPro" id="IPR001584">
    <property type="entry name" value="Integrase_cat-core"/>
</dbReference>
<dbReference type="InterPro" id="IPR012337">
    <property type="entry name" value="RNaseH-like_sf"/>
</dbReference>
<dbReference type="InterPro" id="IPR050951">
    <property type="entry name" value="Retrovirus_Pol_polyprotein"/>
</dbReference>
<dbReference type="Proteomes" id="UP000765509">
    <property type="component" value="Unassembled WGS sequence"/>
</dbReference>
<dbReference type="PROSITE" id="PS50994">
    <property type="entry name" value="INTEGRASE"/>
    <property type="match status" value="1"/>
</dbReference>
<evidence type="ECO:0000256" key="1">
    <source>
        <dbReference type="ARBA" id="ARBA00022884"/>
    </source>
</evidence>
<dbReference type="GO" id="GO:0003723">
    <property type="term" value="F:RNA binding"/>
    <property type="evidence" value="ECO:0007669"/>
    <property type="project" value="UniProtKB-KW"/>
</dbReference>
<dbReference type="PANTHER" id="PTHR37984:SF5">
    <property type="entry name" value="PROTEIN NYNRIN-LIKE"/>
    <property type="match status" value="1"/>
</dbReference>
<keyword evidence="4" id="KW-1185">Reference proteome</keyword>
<feature type="domain" description="Integrase catalytic" evidence="2">
    <location>
        <begin position="1"/>
        <end position="114"/>
    </location>
</feature>
<dbReference type="GO" id="GO:0005634">
    <property type="term" value="C:nucleus"/>
    <property type="evidence" value="ECO:0007669"/>
    <property type="project" value="UniProtKB-ARBA"/>
</dbReference>
<comment type="caution">
    <text evidence="3">The sequence shown here is derived from an EMBL/GenBank/DDBJ whole genome shotgun (WGS) entry which is preliminary data.</text>
</comment>
<evidence type="ECO:0000313" key="4">
    <source>
        <dbReference type="Proteomes" id="UP000765509"/>
    </source>
</evidence>
<evidence type="ECO:0000259" key="2">
    <source>
        <dbReference type="PROSITE" id="PS50994"/>
    </source>
</evidence>
<accession>A0A9Q3J4Z9</accession>
<dbReference type="EMBL" id="AVOT02062959">
    <property type="protein sequence ID" value="MBW0555822.1"/>
    <property type="molecule type" value="Genomic_DNA"/>
</dbReference>
<dbReference type="InterPro" id="IPR036397">
    <property type="entry name" value="RNaseH_sf"/>
</dbReference>
<keyword evidence="1" id="KW-0694">RNA-binding</keyword>
<reference evidence="3" key="1">
    <citation type="submission" date="2021-03" db="EMBL/GenBank/DDBJ databases">
        <title>Draft genome sequence of rust myrtle Austropuccinia psidii MF-1, a brazilian biotype.</title>
        <authorList>
            <person name="Quecine M.C."/>
            <person name="Pachon D.M.R."/>
            <person name="Bonatelli M.L."/>
            <person name="Correr F.H."/>
            <person name="Franceschini L.M."/>
            <person name="Leite T.F."/>
            <person name="Margarido G.R.A."/>
            <person name="Almeida C.A."/>
            <person name="Ferrarezi J.A."/>
            <person name="Labate C.A."/>
        </authorList>
    </citation>
    <scope>NUCLEOTIDE SEQUENCE</scope>
    <source>
        <strain evidence="3">MF-1</strain>
    </source>
</reference>
<gene>
    <name evidence="3" type="ORF">O181_095537</name>
</gene>
<proteinExistence type="predicted"/>
<evidence type="ECO:0000313" key="3">
    <source>
        <dbReference type="EMBL" id="MBW0555822.1"/>
    </source>
</evidence>
<dbReference type="GO" id="GO:0015074">
    <property type="term" value="P:DNA integration"/>
    <property type="evidence" value="ECO:0007669"/>
    <property type="project" value="InterPro"/>
</dbReference>
<dbReference type="AlphaFoldDB" id="A0A9Q3J4Z9"/>
<dbReference type="Gene3D" id="3.30.420.10">
    <property type="entry name" value="Ribonuclease H-like superfamily/Ribonuclease H"/>
    <property type="match status" value="1"/>
</dbReference>
<sequence>MFLSSQENDTAMDRAIMIWNRVISHTSLFQNIVSDRDPKFTSALWTNVDNLFGTKLSFSTDYHPQTACLAERMTQILKQMIRRFCAYGLEFKESDGFTHYWCTLILALELEYKT</sequence>
<dbReference type="PANTHER" id="PTHR37984">
    <property type="entry name" value="PROTEIN CBG26694"/>
    <property type="match status" value="1"/>
</dbReference>
<protein>
    <recommendedName>
        <fullName evidence="2">Integrase catalytic domain-containing protein</fullName>
    </recommendedName>
</protein>